<evidence type="ECO:0000313" key="2">
    <source>
        <dbReference type="EMBL" id="KAH7030481.1"/>
    </source>
</evidence>
<keyword evidence="1" id="KW-0812">Transmembrane</keyword>
<sequence length="152" mass="16277">MRSMPQVIPALVISPSHLSCLRADAAALECDGTRGAAPANGGVLVGGRGETLLRALNRLCVRIIHGVRFHFIIVDEVSLIVFHLRITAGIRGPCAVSMSTIDKLPVTSLWVILVVVVVLAEVFLPGRIVVELAVLRPLHQNGKPELGRDQLA</sequence>
<comment type="caution">
    <text evidence="2">The sequence shown here is derived from an EMBL/GenBank/DDBJ whole genome shotgun (WGS) entry which is preliminary data.</text>
</comment>
<evidence type="ECO:0000313" key="3">
    <source>
        <dbReference type="Proteomes" id="UP000774617"/>
    </source>
</evidence>
<organism evidence="2 3">
    <name type="scientific">Macrophomina phaseolina</name>
    <dbReference type="NCBI Taxonomy" id="35725"/>
    <lineage>
        <taxon>Eukaryota</taxon>
        <taxon>Fungi</taxon>
        <taxon>Dikarya</taxon>
        <taxon>Ascomycota</taxon>
        <taxon>Pezizomycotina</taxon>
        <taxon>Dothideomycetes</taxon>
        <taxon>Dothideomycetes incertae sedis</taxon>
        <taxon>Botryosphaeriales</taxon>
        <taxon>Botryosphaeriaceae</taxon>
        <taxon>Macrophomina</taxon>
    </lineage>
</organism>
<name>A0ABQ8FW65_9PEZI</name>
<gene>
    <name evidence="2" type="ORF">B0J12DRAFT_681750</name>
</gene>
<evidence type="ECO:0008006" key="4">
    <source>
        <dbReference type="Google" id="ProtNLM"/>
    </source>
</evidence>
<protein>
    <recommendedName>
        <fullName evidence="4">Secreted protein</fullName>
    </recommendedName>
</protein>
<evidence type="ECO:0000256" key="1">
    <source>
        <dbReference type="SAM" id="Phobius"/>
    </source>
</evidence>
<accession>A0ABQ8FW65</accession>
<keyword evidence="1" id="KW-1133">Transmembrane helix</keyword>
<feature type="transmembrane region" description="Helical" evidence="1">
    <location>
        <begin position="109"/>
        <end position="130"/>
    </location>
</feature>
<reference evidence="2 3" key="1">
    <citation type="journal article" date="2021" name="Nat. Commun.">
        <title>Genetic determinants of endophytism in the Arabidopsis root mycobiome.</title>
        <authorList>
            <person name="Mesny F."/>
            <person name="Miyauchi S."/>
            <person name="Thiergart T."/>
            <person name="Pickel B."/>
            <person name="Atanasova L."/>
            <person name="Karlsson M."/>
            <person name="Huettel B."/>
            <person name="Barry K.W."/>
            <person name="Haridas S."/>
            <person name="Chen C."/>
            <person name="Bauer D."/>
            <person name="Andreopoulos W."/>
            <person name="Pangilinan J."/>
            <person name="LaButti K."/>
            <person name="Riley R."/>
            <person name="Lipzen A."/>
            <person name="Clum A."/>
            <person name="Drula E."/>
            <person name="Henrissat B."/>
            <person name="Kohler A."/>
            <person name="Grigoriev I.V."/>
            <person name="Martin F.M."/>
            <person name="Hacquard S."/>
        </authorList>
    </citation>
    <scope>NUCLEOTIDE SEQUENCE [LARGE SCALE GENOMIC DNA]</scope>
    <source>
        <strain evidence="2 3">MPI-SDFR-AT-0080</strain>
    </source>
</reference>
<keyword evidence="1" id="KW-0472">Membrane</keyword>
<keyword evidence="3" id="KW-1185">Reference proteome</keyword>
<proteinExistence type="predicted"/>
<dbReference type="EMBL" id="JAGTJR010000044">
    <property type="protein sequence ID" value="KAH7030481.1"/>
    <property type="molecule type" value="Genomic_DNA"/>
</dbReference>
<dbReference type="Proteomes" id="UP000774617">
    <property type="component" value="Unassembled WGS sequence"/>
</dbReference>